<evidence type="ECO:0000313" key="3">
    <source>
        <dbReference type="EMBL" id="CAG8604983.1"/>
    </source>
</evidence>
<dbReference type="SMART" id="SM00066">
    <property type="entry name" value="GAL4"/>
    <property type="match status" value="1"/>
</dbReference>
<keyword evidence="1" id="KW-0539">Nucleus</keyword>
<gene>
    <name evidence="3" type="ORF">DERYTH_LOCUS7841</name>
</gene>
<comment type="caution">
    <text evidence="3">The sequence shown here is derived from an EMBL/GenBank/DDBJ whole genome shotgun (WGS) entry which is preliminary data.</text>
</comment>
<dbReference type="EMBL" id="CAJVPY010003899">
    <property type="protein sequence ID" value="CAG8604983.1"/>
    <property type="molecule type" value="Genomic_DNA"/>
</dbReference>
<dbReference type="PANTHER" id="PTHR31668">
    <property type="entry name" value="GLUCOSE TRANSPORT TRANSCRIPTION REGULATOR RGT1-RELATED-RELATED"/>
    <property type="match status" value="1"/>
</dbReference>
<name>A0A9N9CMC3_9GLOM</name>
<protein>
    <submittedName>
        <fullName evidence="3">21701_t:CDS:1</fullName>
    </submittedName>
</protein>
<reference evidence="3" key="1">
    <citation type="submission" date="2021-06" db="EMBL/GenBank/DDBJ databases">
        <authorList>
            <person name="Kallberg Y."/>
            <person name="Tangrot J."/>
            <person name="Rosling A."/>
        </authorList>
    </citation>
    <scope>NUCLEOTIDE SEQUENCE</scope>
    <source>
        <strain evidence="3">MA453B</strain>
    </source>
</reference>
<accession>A0A9N9CMC3</accession>
<dbReference type="Proteomes" id="UP000789405">
    <property type="component" value="Unassembled WGS sequence"/>
</dbReference>
<dbReference type="AlphaFoldDB" id="A0A9N9CMC3"/>
<dbReference type="PROSITE" id="PS00463">
    <property type="entry name" value="ZN2_CY6_FUNGAL_1"/>
    <property type="match status" value="1"/>
</dbReference>
<dbReference type="SUPFAM" id="SSF57701">
    <property type="entry name" value="Zn2/Cys6 DNA-binding domain"/>
    <property type="match status" value="1"/>
</dbReference>
<dbReference type="GO" id="GO:0008270">
    <property type="term" value="F:zinc ion binding"/>
    <property type="evidence" value="ECO:0007669"/>
    <property type="project" value="InterPro"/>
</dbReference>
<dbReference type="PROSITE" id="PS50048">
    <property type="entry name" value="ZN2_CY6_FUNGAL_2"/>
    <property type="match status" value="1"/>
</dbReference>
<dbReference type="Pfam" id="PF00172">
    <property type="entry name" value="Zn_clus"/>
    <property type="match status" value="1"/>
</dbReference>
<dbReference type="Gene3D" id="4.10.240.10">
    <property type="entry name" value="Zn(2)-C6 fungal-type DNA-binding domain"/>
    <property type="match status" value="1"/>
</dbReference>
<dbReference type="InterPro" id="IPR001138">
    <property type="entry name" value="Zn2Cys6_DnaBD"/>
</dbReference>
<keyword evidence="4" id="KW-1185">Reference proteome</keyword>
<evidence type="ECO:0000256" key="1">
    <source>
        <dbReference type="ARBA" id="ARBA00023242"/>
    </source>
</evidence>
<dbReference type="OrthoDB" id="39175at2759"/>
<dbReference type="InterPro" id="IPR050797">
    <property type="entry name" value="Carb_Metab_Trans_Reg"/>
</dbReference>
<proteinExistence type="predicted"/>
<organism evidence="3 4">
    <name type="scientific">Dentiscutata erythropus</name>
    <dbReference type="NCBI Taxonomy" id="1348616"/>
    <lineage>
        <taxon>Eukaryota</taxon>
        <taxon>Fungi</taxon>
        <taxon>Fungi incertae sedis</taxon>
        <taxon>Mucoromycota</taxon>
        <taxon>Glomeromycotina</taxon>
        <taxon>Glomeromycetes</taxon>
        <taxon>Diversisporales</taxon>
        <taxon>Gigasporaceae</taxon>
        <taxon>Dentiscutata</taxon>
    </lineage>
</organism>
<feature type="domain" description="Zn(2)-C6 fungal-type" evidence="2">
    <location>
        <begin position="16"/>
        <end position="48"/>
    </location>
</feature>
<sequence>MHEVHSTVKRRNATMACDSCRHAKTRCTRIPDESICFRCSQRKEECTYVRMPKKRGPRPRRHLFDSLAEKIVILNATSNGPCPQENNEMHFCHPGCIIR</sequence>
<dbReference type="InterPro" id="IPR036864">
    <property type="entry name" value="Zn2-C6_fun-type_DNA-bd_sf"/>
</dbReference>
<evidence type="ECO:0000259" key="2">
    <source>
        <dbReference type="PROSITE" id="PS50048"/>
    </source>
</evidence>
<dbReference type="GO" id="GO:0000981">
    <property type="term" value="F:DNA-binding transcription factor activity, RNA polymerase II-specific"/>
    <property type="evidence" value="ECO:0007669"/>
    <property type="project" value="InterPro"/>
</dbReference>
<evidence type="ECO:0000313" key="4">
    <source>
        <dbReference type="Proteomes" id="UP000789405"/>
    </source>
</evidence>